<evidence type="ECO:0000313" key="5">
    <source>
        <dbReference type="Proteomes" id="UP000012174"/>
    </source>
</evidence>
<dbReference type="GO" id="GO:0005743">
    <property type="term" value="C:mitochondrial inner membrane"/>
    <property type="evidence" value="ECO:0007669"/>
    <property type="project" value="InterPro"/>
</dbReference>
<dbReference type="KEGG" id="ela:UCREL1_11339"/>
<dbReference type="InterPro" id="IPR032710">
    <property type="entry name" value="NTF2-like_dom_sf"/>
</dbReference>
<dbReference type="OrthoDB" id="19619at2759"/>
<dbReference type="Pfam" id="PF07961">
    <property type="entry name" value="MBA1"/>
    <property type="match status" value="1"/>
</dbReference>
<dbReference type="InterPro" id="IPR051975">
    <property type="entry name" value="mtLSU_mL45"/>
</dbReference>
<keyword evidence="3" id="KW-0496">Mitochondrion</keyword>
<organism evidence="4 5">
    <name type="scientific">Eutypa lata (strain UCR-EL1)</name>
    <name type="common">Grapevine dieback disease fungus</name>
    <name type="synonym">Eutypa armeniacae</name>
    <dbReference type="NCBI Taxonomy" id="1287681"/>
    <lineage>
        <taxon>Eukaryota</taxon>
        <taxon>Fungi</taxon>
        <taxon>Dikarya</taxon>
        <taxon>Ascomycota</taxon>
        <taxon>Pezizomycotina</taxon>
        <taxon>Sordariomycetes</taxon>
        <taxon>Xylariomycetidae</taxon>
        <taxon>Xylariales</taxon>
        <taxon>Diatrypaceae</taxon>
        <taxon>Eutypa</taxon>
    </lineage>
</organism>
<evidence type="ECO:0000256" key="2">
    <source>
        <dbReference type="ARBA" id="ARBA00022946"/>
    </source>
</evidence>
<dbReference type="PANTHER" id="PTHR28554">
    <property type="entry name" value="39S RIBOSOMAL PROTEIN L45, MITOCHONDRIAL"/>
    <property type="match status" value="1"/>
</dbReference>
<comment type="subcellular location">
    <subcellularLocation>
        <location evidence="1">Mitochondrion</location>
    </subcellularLocation>
</comment>
<evidence type="ECO:0000256" key="1">
    <source>
        <dbReference type="ARBA" id="ARBA00004173"/>
    </source>
</evidence>
<reference evidence="5" key="1">
    <citation type="journal article" date="2013" name="Genome Announc.">
        <title>Draft genome sequence of the grapevine dieback fungus Eutypa lata UCR-EL1.</title>
        <authorList>
            <person name="Blanco-Ulate B."/>
            <person name="Rolshausen P.E."/>
            <person name="Cantu D."/>
        </authorList>
    </citation>
    <scope>NUCLEOTIDE SEQUENCE [LARGE SCALE GENOMIC DNA]</scope>
    <source>
        <strain evidence="5">UCR-EL1</strain>
    </source>
</reference>
<evidence type="ECO:0000313" key="4">
    <source>
        <dbReference type="EMBL" id="EMR61713.1"/>
    </source>
</evidence>
<dbReference type="HOGENOM" id="CLU_055139_2_1_1"/>
<dbReference type="OMA" id="WRIWGTT"/>
<keyword evidence="5" id="KW-1185">Reference proteome</keyword>
<dbReference type="GO" id="GO:0032979">
    <property type="term" value="P:protein insertion into mitochondrial inner membrane from matrix"/>
    <property type="evidence" value="ECO:0007669"/>
    <property type="project" value="InterPro"/>
</dbReference>
<dbReference type="AlphaFoldDB" id="M7SC08"/>
<gene>
    <name evidence="4" type="ORF">UCREL1_11339</name>
</gene>
<dbReference type="SUPFAM" id="SSF54427">
    <property type="entry name" value="NTF2-like"/>
    <property type="match status" value="1"/>
</dbReference>
<dbReference type="STRING" id="1287681.M7SC08"/>
<keyword evidence="2" id="KW-0809">Transit peptide</keyword>
<dbReference type="InterPro" id="IPR024621">
    <property type="entry name" value="Mba1"/>
</dbReference>
<dbReference type="Proteomes" id="UP000012174">
    <property type="component" value="Unassembled WGS sequence"/>
</dbReference>
<dbReference type="EMBL" id="KB707565">
    <property type="protein sequence ID" value="EMR61713.1"/>
    <property type="molecule type" value="Genomic_DNA"/>
</dbReference>
<name>M7SC08_EUTLA</name>
<sequence>MKNATTQVDGASSFLLPTTLVAPPIWRYPRQFSKFFHMLWLHGKAKFECLFSLAGFKFASCPKPFVTRPRFKAQRSSAIPTAKALHIRMSESLAAGDRETLRTICTPELYKTLAGVIDSRPKGVRTEWELVKYDQTWYYPRLADWRVAVIPRPSGPMRTLKQAVVSISSVQRIARYDDTKGGVKVEGSERVRHMREHIVLQADIDDKTYQHGPWKIWGTVPEVTYESYLDELANFKAASA</sequence>
<dbReference type="PANTHER" id="PTHR28554:SF1">
    <property type="entry name" value="LARGE RIBOSOMAL SUBUNIT PROTEIN ML45"/>
    <property type="match status" value="1"/>
</dbReference>
<evidence type="ECO:0000256" key="3">
    <source>
        <dbReference type="ARBA" id="ARBA00023128"/>
    </source>
</evidence>
<dbReference type="eggNOG" id="ENOG502SAX9">
    <property type="taxonomic scope" value="Eukaryota"/>
</dbReference>
<protein>
    <submittedName>
        <fullName evidence="4">Uncharacterized protein</fullName>
    </submittedName>
</protein>
<dbReference type="Gene3D" id="3.10.450.240">
    <property type="match status" value="1"/>
</dbReference>
<accession>M7SC08</accession>
<proteinExistence type="predicted"/>